<dbReference type="Proteomes" id="UP000078162">
    <property type="component" value="Chromosome"/>
</dbReference>
<dbReference type="PANTHER" id="PTHR43166">
    <property type="entry name" value="AMINO ACID IMPORT ATP-BINDING PROTEIN"/>
    <property type="match status" value="1"/>
</dbReference>
<dbReference type="Gene3D" id="3.40.50.300">
    <property type="entry name" value="P-loop containing nucleotide triphosphate hydrolases"/>
    <property type="match status" value="1"/>
</dbReference>
<evidence type="ECO:0000256" key="1">
    <source>
        <dbReference type="ARBA" id="ARBA00005417"/>
    </source>
</evidence>
<gene>
    <name evidence="6" type="ORF">Cs308_0790</name>
</gene>
<dbReference type="AlphaFoldDB" id="A0A1A9HVC9"/>
<evidence type="ECO:0000256" key="4">
    <source>
        <dbReference type="ARBA" id="ARBA00022840"/>
    </source>
</evidence>
<comment type="similarity">
    <text evidence="1">Belongs to the ABC transporter superfamily.</text>
</comment>
<dbReference type="SMART" id="SM00382">
    <property type="entry name" value="AAA"/>
    <property type="match status" value="1"/>
</dbReference>
<keyword evidence="7" id="KW-1185">Reference proteome</keyword>
<dbReference type="InterPro" id="IPR050086">
    <property type="entry name" value="MetN_ABC_transporter-like"/>
</dbReference>
<keyword evidence="4" id="KW-0067">ATP-binding</keyword>
<dbReference type="InterPro" id="IPR003593">
    <property type="entry name" value="AAA+_ATPase"/>
</dbReference>
<dbReference type="EMBL" id="CP014639">
    <property type="protein sequence ID" value="ANH78960.1"/>
    <property type="molecule type" value="Genomic_DNA"/>
</dbReference>
<evidence type="ECO:0000313" key="6">
    <source>
        <dbReference type="EMBL" id="ANH78960.1"/>
    </source>
</evidence>
<dbReference type="PATRIC" id="fig|1806891.3.peg.783"/>
<name>A0A1A9HVC9_9CHLA</name>
<accession>A0A1A9HVC9</accession>
<dbReference type="InterPro" id="IPR003439">
    <property type="entry name" value="ABC_transporter-like_ATP-bd"/>
</dbReference>
<evidence type="ECO:0000259" key="5">
    <source>
        <dbReference type="PROSITE" id="PS50893"/>
    </source>
</evidence>
<dbReference type="SUPFAM" id="SSF52540">
    <property type="entry name" value="P-loop containing nucleoside triphosphate hydrolases"/>
    <property type="match status" value="1"/>
</dbReference>
<keyword evidence="2" id="KW-0813">Transport</keyword>
<dbReference type="GO" id="GO:0016887">
    <property type="term" value="F:ATP hydrolysis activity"/>
    <property type="evidence" value="ECO:0007669"/>
    <property type="project" value="InterPro"/>
</dbReference>
<dbReference type="InterPro" id="IPR027417">
    <property type="entry name" value="P-loop_NTPase"/>
</dbReference>
<dbReference type="Pfam" id="PF00005">
    <property type="entry name" value="ABC_tran"/>
    <property type="match status" value="1"/>
</dbReference>
<sequence length="222" mass="25062">MENLGYSVNAKKILHDVSFSLEKGRITLFIGKSGSGKTTILRALVGLIQPSQGCILIEGESPVLVFQQPELFSHMTVIGNCIHPQVHVKHRKLEEAREHAYNFLRFLDIEDVAESYPCQLSGGQRHRVAIVRSLCMDKRTLLFDEPTAALDPFATGSFKRLLEMLRDQDLTIGVSTHDMHLVQTFLDRVYLIDHGSVVGNYDKHNGDLCPEHPLFKYLNSTF</sequence>
<dbReference type="PANTHER" id="PTHR43166:SF4">
    <property type="entry name" value="PHOSPHONATES IMPORT ATP-BINDING PROTEIN PHNC"/>
    <property type="match status" value="1"/>
</dbReference>
<evidence type="ECO:0000256" key="3">
    <source>
        <dbReference type="ARBA" id="ARBA00022741"/>
    </source>
</evidence>
<dbReference type="STRING" id="1806891.Cs308_0790"/>
<evidence type="ECO:0000313" key="7">
    <source>
        <dbReference type="Proteomes" id="UP000078162"/>
    </source>
</evidence>
<feature type="domain" description="ABC transporter" evidence="5">
    <location>
        <begin position="1"/>
        <end position="219"/>
    </location>
</feature>
<evidence type="ECO:0000256" key="2">
    <source>
        <dbReference type="ARBA" id="ARBA00022448"/>
    </source>
</evidence>
<dbReference type="GO" id="GO:0005524">
    <property type="term" value="F:ATP binding"/>
    <property type="evidence" value="ECO:0007669"/>
    <property type="project" value="UniProtKB-KW"/>
</dbReference>
<proteinExistence type="inferred from homology"/>
<reference evidence="6 7" key="1">
    <citation type="submission" date="2016-03" db="EMBL/GenBank/DDBJ databases">
        <title>Culture-independent genomics supports pathogen discovery for uncultivable bacteria within the genus Chlamydia.</title>
        <authorList>
            <person name="Taylor-Brown A."/>
            <person name="Bachmann N.L."/>
            <person name="Borel N."/>
            <person name="Polkinghorne A."/>
        </authorList>
    </citation>
    <scope>NUCLEOTIDE SEQUENCE [LARGE SCALE GENOMIC DNA]</scope>
    <source>
        <strain evidence="6 7">2742-308</strain>
    </source>
</reference>
<dbReference type="KEGG" id="csaz:Cs308_0790"/>
<organism evidence="6 7">
    <name type="scientific">Candidatus Chlamydia sanziniae</name>
    <dbReference type="NCBI Taxonomy" id="1806891"/>
    <lineage>
        <taxon>Bacteria</taxon>
        <taxon>Pseudomonadati</taxon>
        <taxon>Chlamydiota</taxon>
        <taxon>Chlamydiia</taxon>
        <taxon>Chlamydiales</taxon>
        <taxon>Chlamydiaceae</taxon>
        <taxon>Chlamydia/Chlamydophila group</taxon>
        <taxon>Chlamydia</taxon>
    </lineage>
</organism>
<protein>
    <submittedName>
        <fullName evidence="6">Amino acid ABC transporter</fullName>
    </submittedName>
</protein>
<keyword evidence="3" id="KW-0547">Nucleotide-binding</keyword>
<dbReference type="PROSITE" id="PS50893">
    <property type="entry name" value="ABC_TRANSPORTER_2"/>
    <property type="match status" value="1"/>
</dbReference>